<accession>A0A833PA14</accession>
<evidence type="ECO:0000313" key="1">
    <source>
        <dbReference type="EMBL" id="KAF1010633.1"/>
    </source>
</evidence>
<dbReference type="AlphaFoldDB" id="A0A833PA14"/>
<dbReference type="Proteomes" id="UP000490535">
    <property type="component" value="Unassembled WGS sequence"/>
</dbReference>
<organism evidence="1 2">
    <name type="scientific">Acinetobacter bereziniae</name>
    <name type="common">Acinetobacter genomosp. 10</name>
    <dbReference type="NCBI Taxonomy" id="106648"/>
    <lineage>
        <taxon>Bacteria</taxon>
        <taxon>Pseudomonadati</taxon>
        <taxon>Pseudomonadota</taxon>
        <taxon>Gammaproteobacteria</taxon>
        <taxon>Moraxellales</taxon>
        <taxon>Moraxellaceae</taxon>
        <taxon>Acinetobacter</taxon>
    </lineage>
</organism>
<name>A0A833PA14_ACIBZ</name>
<reference evidence="2" key="1">
    <citation type="journal article" date="2020" name="MBio">
        <title>Horizontal gene transfer to a defensive symbiont with a reduced genome amongst a multipartite beetle microbiome.</title>
        <authorList>
            <person name="Waterworth S.C."/>
            <person name="Florez L.V."/>
            <person name="Rees E.R."/>
            <person name="Hertweck C."/>
            <person name="Kaltenpoth M."/>
            <person name="Kwan J.C."/>
        </authorList>
    </citation>
    <scope>NUCLEOTIDE SEQUENCE [LARGE SCALE GENOMIC DNA]</scope>
</reference>
<dbReference type="EMBL" id="WNDP01000314">
    <property type="protein sequence ID" value="KAF1010633.1"/>
    <property type="molecule type" value="Genomic_DNA"/>
</dbReference>
<proteinExistence type="predicted"/>
<evidence type="ECO:0000313" key="2">
    <source>
        <dbReference type="Proteomes" id="UP000490535"/>
    </source>
</evidence>
<sequence length="124" mass="13733">MSFITIEDANRILGSDFAPEGDKARLILLANTWMKNEIGFVPDPIDPLLQDAACEIVKGIKTGVIYSGVSRQTTSERVKADSVEVEESFVEGSRDISEFEQIAKAFINSLDLKPKGFTFKVYRG</sequence>
<protein>
    <submittedName>
        <fullName evidence="1">Uncharacterized protein</fullName>
    </submittedName>
</protein>
<comment type="caution">
    <text evidence="1">The sequence shown here is derived from an EMBL/GenBank/DDBJ whole genome shotgun (WGS) entry which is preliminary data.</text>
</comment>
<gene>
    <name evidence="1" type="ORF">GAK29_05035</name>
</gene>